<evidence type="ECO:0000313" key="8">
    <source>
        <dbReference type="Proteomes" id="UP001142055"/>
    </source>
</evidence>
<dbReference type="GO" id="GO:0016020">
    <property type="term" value="C:membrane"/>
    <property type="evidence" value="ECO:0007669"/>
    <property type="project" value="UniProtKB-SubCell"/>
</dbReference>
<dbReference type="AlphaFoldDB" id="A0A9Q0RHZ3"/>
<dbReference type="GO" id="GO:0004521">
    <property type="term" value="F:RNA endonuclease activity"/>
    <property type="evidence" value="ECO:0007669"/>
    <property type="project" value="InterPro"/>
</dbReference>
<dbReference type="InterPro" id="IPR056552">
    <property type="entry name" value="Ribonucl_Kappa"/>
</dbReference>
<evidence type="ECO:0000256" key="2">
    <source>
        <dbReference type="ARBA" id="ARBA00008458"/>
    </source>
</evidence>
<evidence type="ECO:0000256" key="3">
    <source>
        <dbReference type="ARBA" id="ARBA00022692"/>
    </source>
</evidence>
<evidence type="ECO:0000256" key="5">
    <source>
        <dbReference type="ARBA" id="ARBA00023136"/>
    </source>
</evidence>
<dbReference type="OrthoDB" id="67317at2759"/>
<comment type="caution">
    <text evidence="7">The sequence shown here is derived from an EMBL/GenBank/DDBJ whole genome shotgun (WGS) entry which is preliminary data.</text>
</comment>
<feature type="transmembrane region" description="Helical" evidence="6">
    <location>
        <begin position="12"/>
        <end position="34"/>
    </location>
</feature>
<protein>
    <submittedName>
        <fullName evidence="7">Uncharacterized protein</fullName>
    </submittedName>
</protein>
<dbReference type="OMA" id="SNNCFIA"/>
<comment type="similarity">
    <text evidence="2">Belongs to the RNase K family.</text>
</comment>
<gene>
    <name evidence="7" type="ORF">RDWZM_007390</name>
</gene>
<keyword evidence="3 6" id="KW-0812">Transmembrane</keyword>
<dbReference type="InterPro" id="IPR026770">
    <property type="entry name" value="RNase_K"/>
</dbReference>
<sequence length="99" mass="11096">MAFTFIFCGPKCSICCTLISVWGVIMLAIMGVLLQKRSLTFAEDLVAEIKADSLDHFIQEVEIKYDNAAVTCYIAAAIYLGSFAISIWQAFLNKRHNRI</sequence>
<comment type="subcellular location">
    <subcellularLocation>
        <location evidence="1">Membrane</location>
        <topology evidence="1">Multi-pass membrane protein</topology>
    </subcellularLocation>
</comment>
<keyword evidence="8" id="KW-1185">Reference proteome</keyword>
<accession>A0A9Q0RHZ3</accession>
<keyword evidence="5 6" id="KW-0472">Membrane</keyword>
<dbReference type="PANTHER" id="PTHR31733">
    <property type="entry name" value="RIBONUCLEASE KAPPA"/>
    <property type="match status" value="1"/>
</dbReference>
<dbReference type="EMBL" id="JAPWDV010000003">
    <property type="protein sequence ID" value="KAJ6216233.1"/>
    <property type="molecule type" value="Genomic_DNA"/>
</dbReference>
<proteinExistence type="inferred from homology"/>
<evidence type="ECO:0000256" key="6">
    <source>
        <dbReference type="SAM" id="Phobius"/>
    </source>
</evidence>
<dbReference type="Proteomes" id="UP001142055">
    <property type="component" value="Chromosome 3"/>
</dbReference>
<dbReference type="Pfam" id="PF23489">
    <property type="entry name" value="V-ATPase_su_f"/>
    <property type="match status" value="1"/>
</dbReference>
<organism evidence="7 8">
    <name type="scientific">Blomia tropicalis</name>
    <name type="common">Mite</name>
    <dbReference type="NCBI Taxonomy" id="40697"/>
    <lineage>
        <taxon>Eukaryota</taxon>
        <taxon>Metazoa</taxon>
        <taxon>Ecdysozoa</taxon>
        <taxon>Arthropoda</taxon>
        <taxon>Chelicerata</taxon>
        <taxon>Arachnida</taxon>
        <taxon>Acari</taxon>
        <taxon>Acariformes</taxon>
        <taxon>Sarcoptiformes</taxon>
        <taxon>Astigmata</taxon>
        <taxon>Glycyphagoidea</taxon>
        <taxon>Echimyopodidae</taxon>
        <taxon>Blomia</taxon>
    </lineage>
</organism>
<reference evidence="7" key="1">
    <citation type="submission" date="2022-12" db="EMBL/GenBank/DDBJ databases">
        <title>Genome assemblies of Blomia tropicalis.</title>
        <authorList>
            <person name="Cui Y."/>
        </authorList>
    </citation>
    <scope>NUCLEOTIDE SEQUENCE</scope>
    <source>
        <tissue evidence="7">Adult mites</tissue>
    </source>
</reference>
<keyword evidence="4 6" id="KW-1133">Transmembrane helix</keyword>
<feature type="transmembrane region" description="Helical" evidence="6">
    <location>
        <begin position="68"/>
        <end position="92"/>
    </location>
</feature>
<evidence type="ECO:0000256" key="4">
    <source>
        <dbReference type="ARBA" id="ARBA00022989"/>
    </source>
</evidence>
<evidence type="ECO:0000313" key="7">
    <source>
        <dbReference type="EMBL" id="KAJ6216233.1"/>
    </source>
</evidence>
<name>A0A9Q0RHZ3_BLOTA</name>
<evidence type="ECO:0000256" key="1">
    <source>
        <dbReference type="ARBA" id="ARBA00004141"/>
    </source>
</evidence>